<sequence>MVFRDCALNHRHARDAGLSAAILRMGGQGPEFSQLFFHGVI</sequence>
<gene>
    <name evidence="1" type="ordered locus">Avin_32450</name>
</gene>
<dbReference type="AlphaFoldDB" id="C1DP51"/>
<dbReference type="STRING" id="322710.Avin_32450"/>
<reference evidence="1 2" key="1">
    <citation type="journal article" date="2009" name="J. Bacteriol.">
        <title>Genome sequence of Azotobacter vinelandii, an obligate aerobe specialized to support diverse anaerobic metabolic processes.</title>
        <authorList>
            <person name="Setubal J.C."/>
            <person name="dos Santos P."/>
            <person name="Goldman B.S."/>
            <person name="Ertesvag H."/>
            <person name="Espin G."/>
            <person name="Rubio L.M."/>
            <person name="Valla S."/>
            <person name="Almeida N.F."/>
            <person name="Balasubramanian D."/>
            <person name="Cromes L."/>
            <person name="Curatti L."/>
            <person name="Du Z."/>
            <person name="Godsy E."/>
            <person name="Goodner B."/>
            <person name="Hellner-Burris K."/>
            <person name="Hernandez J.A."/>
            <person name="Houmiel K."/>
            <person name="Imperial J."/>
            <person name="Kennedy C."/>
            <person name="Larson T.J."/>
            <person name="Latreille P."/>
            <person name="Ligon L.S."/>
            <person name="Lu J."/>
            <person name="Maerk M."/>
            <person name="Miller N.M."/>
            <person name="Norton S."/>
            <person name="O'Carroll I.P."/>
            <person name="Paulsen I."/>
            <person name="Raulfs E.C."/>
            <person name="Roemer R."/>
            <person name="Rosser J."/>
            <person name="Segura D."/>
            <person name="Slater S."/>
            <person name="Stricklin S.L."/>
            <person name="Studholme D.J."/>
            <person name="Sun J."/>
            <person name="Viana C.J."/>
            <person name="Wallin E."/>
            <person name="Wang B."/>
            <person name="Wheeler C."/>
            <person name="Zhu H."/>
            <person name="Dean D.R."/>
            <person name="Dixon R."/>
            <person name="Wood D."/>
        </authorList>
    </citation>
    <scope>NUCLEOTIDE SEQUENCE [LARGE SCALE GENOMIC DNA]</scope>
    <source>
        <strain evidence="2">DJ / ATCC BAA-1303</strain>
    </source>
</reference>
<dbReference type="EMBL" id="CP001157">
    <property type="protein sequence ID" value="ACO79404.1"/>
    <property type="molecule type" value="Genomic_DNA"/>
</dbReference>
<evidence type="ECO:0000313" key="1">
    <source>
        <dbReference type="EMBL" id="ACO79404.1"/>
    </source>
</evidence>
<dbReference type="KEGG" id="avn:Avin_32450"/>
<organism evidence="1 2">
    <name type="scientific">Azotobacter vinelandii (strain DJ / ATCC BAA-1303)</name>
    <dbReference type="NCBI Taxonomy" id="322710"/>
    <lineage>
        <taxon>Bacteria</taxon>
        <taxon>Pseudomonadati</taxon>
        <taxon>Pseudomonadota</taxon>
        <taxon>Gammaproteobacteria</taxon>
        <taxon>Pseudomonadales</taxon>
        <taxon>Pseudomonadaceae</taxon>
        <taxon>Azotobacter</taxon>
    </lineage>
</organism>
<protein>
    <submittedName>
        <fullName evidence="1">Uncharacterized protein</fullName>
    </submittedName>
</protein>
<dbReference type="EnsemblBacteria" id="ACO79404">
    <property type="protein sequence ID" value="ACO79404"/>
    <property type="gene ID" value="Avin_32450"/>
</dbReference>
<dbReference type="Proteomes" id="UP000002424">
    <property type="component" value="Chromosome"/>
</dbReference>
<evidence type="ECO:0000313" key="2">
    <source>
        <dbReference type="Proteomes" id="UP000002424"/>
    </source>
</evidence>
<proteinExistence type="predicted"/>
<dbReference type="HOGENOM" id="CLU_3265062_0_0_6"/>
<keyword evidence="2" id="KW-1185">Reference proteome</keyword>
<accession>C1DP51</accession>
<name>C1DP51_AZOVD</name>